<dbReference type="PROSITE" id="PS51664">
    <property type="entry name" value="YCAO"/>
    <property type="match status" value="1"/>
</dbReference>
<feature type="domain" description="YcaO" evidence="1">
    <location>
        <begin position="68"/>
        <end position="383"/>
    </location>
</feature>
<evidence type="ECO:0000313" key="2">
    <source>
        <dbReference type="EMBL" id="QKK21026.1"/>
    </source>
</evidence>
<dbReference type="InterPro" id="IPR003776">
    <property type="entry name" value="YcaO-like_dom"/>
</dbReference>
<dbReference type="Gene3D" id="3.30.160.660">
    <property type="match status" value="1"/>
</dbReference>
<sequence>MDEGLLNIIFDAHLRTLPDPWQTAKRILARKNEFGITRLGSVTNLDWIGIPVVQVVRPQSLSVTVSQGKGMTFPLAAISALMESLEGWASERIAPDSIFTAPFRESKEQGLWSHLGVRDTAETLTWIDGVDLFSGLKTSVPLGLVDTAYTIPSPHPKWVPRDTSGLAASASVQHAVLHACFEILERQARCSALETPHFFDRFQINTQSVTAGLSGEIVIKVRAAGFGVGIWRIPTAHEFPVYWVHIMENGEQAPFAPLPAEGFGCAFTHDNALASALLEACQSRLGVISAAREDVRTDLYSYPGASELAGWRAQLAKGERTYQTDVNNGPLEDPLRRILTALQLAGAQAAILVHLHSDERIPLHVAKVIAPPLETNPEFHLAW</sequence>
<dbReference type="NCBIfam" id="TIGR00702">
    <property type="entry name" value="YcaO-type kinase domain"/>
    <property type="match status" value="1"/>
</dbReference>
<gene>
    <name evidence="2" type="ORF">FFM53_031610</name>
</gene>
<geneLocation type="plasmid" evidence="2 3">
    <name>pPR12A202</name>
</geneLocation>
<dbReference type="PANTHER" id="PTHR37809">
    <property type="entry name" value="RIBOSOMAL PROTEIN S12 METHYLTHIOTRANSFERASE ACCESSORY FACTOR YCAO"/>
    <property type="match status" value="1"/>
</dbReference>
<keyword evidence="2" id="KW-0614">Plasmid</keyword>
<reference evidence="2 3" key="1">
    <citation type="submission" date="2020-05" db="EMBL/GenBank/DDBJ databases">
        <title>Genome sequences of pea root nodulating Rhizobium spp.</title>
        <authorList>
            <person name="Rahi P."/>
        </authorList>
    </citation>
    <scope>NUCLEOTIDE SEQUENCE [LARGE SCALE GENOMIC DNA]</scope>
    <source>
        <strain evidence="3">JKLM 12A2</strain>
        <plasmid evidence="2 3">pPR12A202</plasmid>
    </source>
</reference>
<accession>A0ABX6PQT3</accession>
<organism evidence="2 3">
    <name type="scientific">Rhizobium indicum</name>
    <dbReference type="NCBI Taxonomy" id="2583231"/>
    <lineage>
        <taxon>Bacteria</taxon>
        <taxon>Pseudomonadati</taxon>
        <taxon>Pseudomonadota</taxon>
        <taxon>Alphaproteobacteria</taxon>
        <taxon>Hyphomicrobiales</taxon>
        <taxon>Rhizobiaceae</taxon>
        <taxon>Rhizobium/Agrobacterium group</taxon>
        <taxon>Rhizobium</taxon>
    </lineage>
</organism>
<name>A0ABX6PQT3_9HYPH</name>
<proteinExistence type="predicted"/>
<keyword evidence="3" id="KW-1185">Reference proteome</keyword>
<evidence type="ECO:0000313" key="3">
    <source>
        <dbReference type="Proteomes" id="UP000305673"/>
    </source>
</evidence>
<dbReference type="PANTHER" id="PTHR37809:SF1">
    <property type="entry name" value="RIBOSOMAL PROTEIN S12 METHYLTHIOTRANSFERASE ACCESSORY FACTOR YCAO"/>
    <property type="match status" value="1"/>
</dbReference>
<evidence type="ECO:0000259" key="1">
    <source>
        <dbReference type="PROSITE" id="PS51664"/>
    </source>
</evidence>
<protein>
    <submittedName>
        <fullName evidence="2">YcaO-like family protein</fullName>
    </submittedName>
</protein>
<dbReference type="Proteomes" id="UP000305673">
    <property type="component" value="Plasmid pPR12A202"/>
</dbReference>
<dbReference type="EMBL" id="CP054023">
    <property type="protein sequence ID" value="QKK21026.1"/>
    <property type="molecule type" value="Genomic_DNA"/>
</dbReference>
<dbReference type="Pfam" id="PF02624">
    <property type="entry name" value="YcaO"/>
    <property type="match status" value="1"/>
</dbReference>